<dbReference type="eggNOG" id="ENOG503310H">
    <property type="taxonomic scope" value="Bacteria"/>
</dbReference>
<keyword evidence="3" id="KW-1185">Reference proteome</keyword>
<reference evidence="2 3" key="1">
    <citation type="journal article" date="2011" name="J. Bacteriol.">
        <title>Complete genome sequence of Burkholderia gladioli BSR3.</title>
        <authorList>
            <person name="Seo Y.S."/>
            <person name="Lim J."/>
            <person name="Choi B.S."/>
            <person name="Kim H."/>
            <person name="Goo E."/>
            <person name="Lee B."/>
            <person name="Lim J.S."/>
            <person name="Choi I.Y."/>
            <person name="Moon J.S."/>
            <person name="Kim J."/>
            <person name="Hwang I."/>
        </authorList>
    </citation>
    <scope>NUCLEOTIDE SEQUENCE [LARGE SCALE GENOMIC DNA]</scope>
    <source>
        <strain evidence="2 3">BSR3</strain>
    </source>
</reference>
<proteinExistence type="predicted"/>
<protein>
    <recommendedName>
        <fullName evidence="4">Carboxypeptidase regulatory-like domain-containing protein</fullName>
    </recommendedName>
</protein>
<dbReference type="EMBL" id="CP002599">
    <property type="protein sequence ID" value="AEA60729.1"/>
    <property type="molecule type" value="Genomic_DNA"/>
</dbReference>
<evidence type="ECO:0008006" key="4">
    <source>
        <dbReference type="Google" id="ProtNLM"/>
    </source>
</evidence>
<keyword evidence="1" id="KW-0732">Signal</keyword>
<evidence type="ECO:0000256" key="1">
    <source>
        <dbReference type="SAM" id="SignalP"/>
    </source>
</evidence>
<dbReference type="Proteomes" id="UP000008316">
    <property type="component" value="Chromosome 1"/>
</dbReference>
<organism evidence="2 3">
    <name type="scientific">Burkholderia gladioli (strain BSR3)</name>
    <dbReference type="NCBI Taxonomy" id="999541"/>
    <lineage>
        <taxon>Bacteria</taxon>
        <taxon>Pseudomonadati</taxon>
        <taxon>Pseudomonadota</taxon>
        <taxon>Betaproteobacteria</taxon>
        <taxon>Burkholderiales</taxon>
        <taxon>Burkholderiaceae</taxon>
        <taxon>Burkholderia</taxon>
    </lineage>
</organism>
<dbReference type="RefSeq" id="WP_013698061.1">
    <property type="nucleotide sequence ID" value="NC_015381.1"/>
</dbReference>
<accession>F2LFE2</accession>
<dbReference type="HOGENOM" id="CLU_121829_0_0_4"/>
<dbReference type="STRING" id="999541.bgla_1g20930"/>
<name>F2LFE2_BURGS</name>
<evidence type="ECO:0000313" key="3">
    <source>
        <dbReference type="Proteomes" id="UP000008316"/>
    </source>
</evidence>
<dbReference type="KEGG" id="bgd:bgla_1g20930"/>
<sequence>MLVETIRALSAALAFGMLASASVHAQTLPEPVERDGMTYVTGGIGADEVSAFREVASKYKLRITFTSTDGHYLSDIDVRISSGSHEVLGVHTTGPFLFVRLPKGPYRITASERQISQSRQVVVPARGGIDVRFHWDDPDRRGTMQPCRQPCDDARSR</sequence>
<evidence type="ECO:0000313" key="2">
    <source>
        <dbReference type="EMBL" id="AEA60729.1"/>
    </source>
</evidence>
<gene>
    <name evidence="2" type="ordered locus">bgla_1g20930</name>
</gene>
<feature type="chain" id="PRO_5003280860" description="Carboxypeptidase regulatory-like domain-containing protein" evidence="1">
    <location>
        <begin position="26"/>
        <end position="157"/>
    </location>
</feature>
<feature type="signal peptide" evidence="1">
    <location>
        <begin position="1"/>
        <end position="25"/>
    </location>
</feature>
<dbReference type="AlphaFoldDB" id="F2LFE2"/>